<dbReference type="AlphaFoldDB" id="A0A5D2HZ36"/>
<proteinExistence type="predicted"/>
<gene>
    <name evidence="1" type="ORF">ES332_D13G159100v1</name>
</gene>
<dbReference type="EMBL" id="CM017635">
    <property type="protein sequence ID" value="TYH34929.1"/>
    <property type="molecule type" value="Genomic_DNA"/>
</dbReference>
<keyword evidence="2" id="KW-1185">Reference proteome</keyword>
<evidence type="ECO:0000313" key="1">
    <source>
        <dbReference type="EMBL" id="TYH34929.1"/>
    </source>
</evidence>
<evidence type="ECO:0000313" key="2">
    <source>
        <dbReference type="Proteomes" id="UP000322667"/>
    </source>
</evidence>
<organism evidence="1 2">
    <name type="scientific">Gossypium tomentosum</name>
    <name type="common">Hawaiian cotton</name>
    <name type="synonym">Gossypium sandvicense</name>
    <dbReference type="NCBI Taxonomy" id="34277"/>
    <lineage>
        <taxon>Eukaryota</taxon>
        <taxon>Viridiplantae</taxon>
        <taxon>Streptophyta</taxon>
        <taxon>Embryophyta</taxon>
        <taxon>Tracheophyta</taxon>
        <taxon>Spermatophyta</taxon>
        <taxon>Magnoliopsida</taxon>
        <taxon>eudicotyledons</taxon>
        <taxon>Gunneridae</taxon>
        <taxon>Pentapetalae</taxon>
        <taxon>rosids</taxon>
        <taxon>malvids</taxon>
        <taxon>Malvales</taxon>
        <taxon>Malvaceae</taxon>
        <taxon>Malvoideae</taxon>
        <taxon>Gossypium</taxon>
    </lineage>
</organism>
<dbReference type="Proteomes" id="UP000322667">
    <property type="component" value="Chromosome D13"/>
</dbReference>
<accession>A0A5D2HZ36</accession>
<sequence length="50" mass="5516">MNPVLSSSIGHAHFIHCHMSFVVAQSLNIYFLDSTISLHFGHAVPLVNLL</sequence>
<reference evidence="1 2" key="1">
    <citation type="submission" date="2019-07" db="EMBL/GenBank/DDBJ databases">
        <title>WGS assembly of Gossypium tomentosum.</title>
        <authorList>
            <person name="Chen Z.J."/>
            <person name="Sreedasyam A."/>
            <person name="Ando A."/>
            <person name="Song Q."/>
            <person name="De L."/>
            <person name="Hulse-Kemp A."/>
            <person name="Ding M."/>
            <person name="Ye W."/>
            <person name="Kirkbride R."/>
            <person name="Jenkins J."/>
            <person name="Plott C."/>
            <person name="Lovell J."/>
            <person name="Lin Y.-M."/>
            <person name="Vaughn R."/>
            <person name="Liu B."/>
            <person name="Li W."/>
            <person name="Simpson S."/>
            <person name="Scheffler B."/>
            <person name="Saski C."/>
            <person name="Grover C."/>
            <person name="Hu G."/>
            <person name="Conover J."/>
            <person name="Carlson J."/>
            <person name="Shu S."/>
            <person name="Boston L."/>
            <person name="Williams M."/>
            <person name="Peterson D."/>
            <person name="Mcgee K."/>
            <person name="Jones D."/>
            <person name="Wendel J."/>
            <person name="Stelly D."/>
            <person name="Grimwood J."/>
            <person name="Schmutz J."/>
        </authorList>
    </citation>
    <scope>NUCLEOTIDE SEQUENCE [LARGE SCALE GENOMIC DNA]</scope>
    <source>
        <strain evidence="1">7179.01</strain>
    </source>
</reference>
<name>A0A5D2HZ36_GOSTO</name>
<protein>
    <submittedName>
        <fullName evidence="1">Uncharacterized protein</fullName>
    </submittedName>
</protein>